<dbReference type="Gramene" id="Pp3c3_31320V3.1">
    <property type="protein sequence ID" value="Pp3c3_31320V3.1"/>
    <property type="gene ID" value="Pp3c3_31320"/>
</dbReference>
<reference evidence="2 4" key="1">
    <citation type="journal article" date="2008" name="Science">
        <title>The Physcomitrella genome reveals evolutionary insights into the conquest of land by plants.</title>
        <authorList>
            <person name="Rensing S."/>
            <person name="Lang D."/>
            <person name="Zimmer A."/>
            <person name="Terry A."/>
            <person name="Salamov A."/>
            <person name="Shapiro H."/>
            <person name="Nishiyama T."/>
            <person name="Perroud P.-F."/>
            <person name="Lindquist E."/>
            <person name="Kamisugi Y."/>
            <person name="Tanahashi T."/>
            <person name="Sakakibara K."/>
            <person name="Fujita T."/>
            <person name="Oishi K."/>
            <person name="Shin-I T."/>
            <person name="Kuroki Y."/>
            <person name="Toyoda A."/>
            <person name="Suzuki Y."/>
            <person name="Hashimoto A."/>
            <person name="Yamaguchi K."/>
            <person name="Sugano A."/>
            <person name="Kohara Y."/>
            <person name="Fujiyama A."/>
            <person name="Anterola A."/>
            <person name="Aoki S."/>
            <person name="Ashton N."/>
            <person name="Barbazuk W.B."/>
            <person name="Barker E."/>
            <person name="Bennetzen J."/>
            <person name="Bezanilla M."/>
            <person name="Blankenship R."/>
            <person name="Cho S.H."/>
            <person name="Dutcher S."/>
            <person name="Estelle M."/>
            <person name="Fawcett J.A."/>
            <person name="Gundlach H."/>
            <person name="Hanada K."/>
            <person name="Heyl A."/>
            <person name="Hicks K.A."/>
            <person name="Hugh J."/>
            <person name="Lohr M."/>
            <person name="Mayer K."/>
            <person name="Melkozernov A."/>
            <person name="Murata T."/>
            <person name="Nelson D."/>
            <person name="Pils B."/>
            <person name="Prigge M."/>
            <person name="Reiss B."/>
            <person name="Renner T."/>
            <person name="Rombauts S."/>
            <person name="Rushton P."/>
            <person name="Sanderfoot A."/>
            <person name="Schween G."/>
            <person name="Shiu S.-H."/>
            <person name="Stueber K."/>
            <person name="Theodoulou F.L."/>
            <person name="Tu H."/>
            <person name="Van de Peer Y."/>
            <person name="Verrier P.J."/>
            <person name="Waters E."/>
            <person name="Wood A."/>
            <person name="Yang L."/>
            <person name="Cove D."/>
            <person name="Cuming A."/>
            <person name="Hasebe M."/>
            <person name="Lucas S."/>
            <person name="Mishler D.B."/>
            <person name="Reski R."/>
            <person name="Grigoriev I."/>
            <person name="Quatrano R.S."/>
            <person name="Boore J.L."/>
        </authorList>
    </citation>
    <scope>NUCLEOTIDE SEQUENCE [LARGE SCALE GENOMIC DNA]</scope>
    <source>
        <strain evidence="3 4">cv. Gransden 2004</strain>
    </source>
</reference>
<name>A0A2K1KWQ0_PHYPA</name>
<gene>
    <name evidence="2" type="ORF">PHYPA_005209</name>
</gene>
<reference evidence="2 4" key="2">
    <citation type="journal article" date="2018" name="Plant J.">
        <title>The Physcomitrella patens chromosome-scale assembly reveals moss genome structure and evolution.</title>
        <authorList>
            <person name="Lang D."/>
            <person name="Ullrich K.K."/>
            <person name="Murat F."/>
            <person name="Fuchs J."/>
            <person name="Jenkins J."/>
            <person name="Haas F.B."/>
            <person name="Piednoel M."/>
            <person name="Gundlach H."/>
            <person name="Van Bel M."/>
            <person name="Meyberg R."/>
            <person name="Vives C."/>
            <person name="Morata J."/>
            <person name="Symeonidi A."/>
            <person name="Hiss M."/>
            <person name="Muchero W."/>
            <person name="Kamisugi Y."/>
            <person name="Saleh O."/>
            <person name="Blanc G."/>
            <person name="Decker E.L."/>
            <person name="van Gessel N."/>
            <person name="Grimwood J."/>
            <person name="Hayes R.D."/>
            <person name="Graham S.W."/>
            <person name="Gunter L.E."/>
            <person name="McDaniel S.F."/>
            <person name="Hoernstein S.N.W."/>
            <person name="Larsson A."/>
            <person name="Li F.W."/>
            <person name="Perroud P.F."/>
            <person name="Phillips J."/>
            <person name="Ranjan P."/>
            <person name="Rokshar D.S."/>
            <person name="Rothfels C.J."/>
            <person name="Schneider L."/>
            <person name="Shu S."/>
            <person name="Stevenson D.W."/>
            <person name="Thummler F."/>
            <person name="Tillich M."/>
            <person name="Villarreal Aguilar J.C."/>
            <person name="Widiez T."/>
            <person name="Wong G.K."/>
            <person name="Wymore A."/>
            <person name="Zhang Y."/>
            <person name="Zimmer A.D."/>
            <person name="Quatrano R.S."/>
            <person name="Mayer K.F.X."/>
            <person name="Goodstein D."/>
            <person name="Casacuberta J.M."/>
            <person name="Vandepoele K."/>
            <person name="Reski R."/>
            <person name="Cuming A.C."/>
            <person name="Tuskan G.A."/>
            <person name="Maumus F."/>
            <person name="Salse J."/>
            <person name="Schmutz J."/>
            <person name="Rensing S.A."/>
        </authorList>
    </citation>
    <scope>NUCLEOTIDE SEQUENCE [LARGE SCALE GENOMIC DNA]</scope>
    <source>
        <strain evidence="3 4">cv. Gransden 2004</strain>
    </source>
</reference>
<evidence type="ECO:0000313" key="2">
    <source>
        <dbReference type="EMBL" id="PNR58214.1"/>
    </source>
</evidence>
<sequence>MLAGDVHHDKPRIKSQATLKG</sequence>
<dbReference type="EMBL" id="ABEU02000003">
    <property type="protein sequence ID" value="PNR58214.1"/>
    <property type="molecule type" value="Genomic_DNA"/>
</dbReference>
<proteinExistence type="predicted"/>
<evidence type="ECO:0000256" key="1">
    <source>
        <dbReference type="SAM" id="MobiDB-lite"/>
    </source>
</evidence>
<dbReference type="EnsemblPlants" id="Pp3c3_31320V3.1">
    <property type="protein sequence ID" value="Pp3c3_31320V3.1"/>
    <property type="gene ID" value="Pp3c3_31320"/>
</dbReference>
<evidence type="ECO:0000313" key="4">
    <source>
        <dbReference type="Proteomes" id="UP000006727"/>
    </source>
</evidence>
<keyword evidence="4" id="KW-1185">Reference proteome</keyword>
<accession>A0A2K1KWQ0</accession>
<dbReference type="InParanoid" id="A0A2K1KWQ0"/>
<reference evidence="3" key="3">
    <citation type="submission" date="2020-12" db="UniProtKB">
        <authorList>
            <consortium name="EnsemblPlants"/>
        </authorList>
    </citation>
    <scope>IDENTIFICATION</scope>
</reference>
<evidence type="ECO:0000313" key="3">
    <source>
        <dbReference type="EnsemblPlants" id="Pp3c3_31320V3.1"/>
    </source>
</evidence>
<organism evidence="2">
    <name type="scientific">Physcomitrium patens</name>
    <name type="common">Spreading-leaved earth moss</name>
    <name type="synonym">Physcomitrella patens</name>
    <dbReference type="NCBI Taxonomy" id="3218"/>
    <lineage>
        <taxon>Eukaryota</taxon>
        <taxon>Viridiplantae</taxon>
        <taxon>Streptophyta</taxon>
        <taxon>Embryophyta</taxon>
        <taxon>Bryophyta</taxon>
        <taxon>Bryophytina</taxon>
        <taxon>Bryopsida</taxon>
        <taxon>Funariidae</taxon>
        <taxon>Funariales</taxon>
        <taxon>Funariaceae</taxon>
        <taxon>Physcomitrium</taxon>
    </lineage>
</organism>
<protein>
    <submittedName>
        <fullName evidence="2 3">Uncharacterized protein</fullName>
    </submittedName>
</protein>
<dbReference type="AlphaFoldDB" id="A0A2K1KWQ0"/>
<dbReference type="Proteomes" id="UP000006727">
    <property type="component" value="Chromosome 3"/>
</dbReference>
<feature type="region of interest" description="Disordered" evidence="1">
    <location>
        <begin position="1"/>
        <end position="21"/>
    </location>
</feature>